<dbReference type="CDD" id="cd05466">
    <property type="entry name" value="PBP2_LTTR_substrate"/>
    <property type="match status" value="1"/>
</dbReference>
<sequence>MANQKYEAFLKVVETGSFKEAARELGYTQAGMSYLVNSLEKELDTTLLVRDYGGVRPTAEGADLAPLVQDVCNAERRLHARAADLRHLEGGNVRVATFTSTAIQWLPGIAKEFGRLHPSVELDLACIDDQAELEEAVWRGDYDVGFAVLPVKRNLRTVHLARDPLLVAVAPDHPLAGAPFFPASALSTEPYIRLESGASSEMDEVFRANGAEPRVRFSIVSDYAVMSLASAGLGFSVLPSLILKDAPFPLAALPPEVPVDREIALCLRPGDEASAAARAFVEVAQAWVGEERVKGAPPTR</sequence>
<dbReference type="Pfam" id="PF00126">
    <property type="entry name" value="HTH_1"/>
    <property type="match status" value="1"/>
</dbReference>
<keyword evidence="6" id="KW-1185">Reference proteome</keyword>
<dbReference type="Gene3D" id="3.40.190.290">
    <property type="match status" value="1"/>
</dbReference>
<dbReference type="RefSeq" id="WP_015539572.1">
    <property type="nucleotide sequence ID" value="NZ_CABMMS010000006.1"/>
</dbReference>
<dbReference type="PROSITE" id="PS50931">
    <property type="entry name" value="HTH_LYSR"/>
    <property type="match status" value="1"/>
</dbReference>
<dbReference type="GO" id="GO:0003700">
    <property type="term" value="F:DNA-binding transcription factor activity"/>
    <property type="evidence" value="ECO:0007669"/>
    <property type="project" value="InterPro"/>
</dbReference>
<dbReference type="AlphaFoldDB" id="A0A369LX46"/>
<evidence type="ECO:0000256" key="1">
    <source>
        <dbReference type="ARBA" id="ARBA00009437"/>
    </source>
</evidence>
<dbReference type="GO" id="GO:0003677">
    <property type="term" value="F:DNA binding"/>
    <property type="evidence" value="ECO:0007669"/>
    <property type="project" value="UniProtKB-KW"/>
</dbReference>
<dbReference type="PANTHER" id="PTHR30346:SF0">
    <property type="entry name" value="HCA OPERON TRANSCRIPTIONAL ACTIVATOR HCAR"/>
    <property type="match status" value="1"/>
</dbReference>
<dbReference type="InterPro" id="IPR000847">
    <property type="entry name" value="LysR_HTH_N"/>
</dbReference>
<dbReference type="SUPFAM" id="SSF46785">
    <property type="entry name" value="Winged helix' DNA-binding domain"/>
    <property type="match status" value="1"/>
</dbReference>
<comment type="similarity">
    <text evidence="1">Belongs to the LysR transcriptional regulatory family.</text>
</comment>
<dbReference type="InterPro" id="IPR036390">
    <property type="entry name" value="WH_DNA-bd_sf"/>
</dbReference>
<keyword evidence="4" id="KW-0804">Transcription</keyword>
<dbReference type="Pfam" id="PF03466">
    <property type="entry name" value="LysR_substrate"/>
    <property type="match status" value="1"/>
</dbReference>
<evidence type="ECO:0000256" key="3">
    <source>
        <dbReference type="ARBA" id="ARBA00023125"/>
    </source>
</evidence>
<dbReference type="InterPro" id="IPR005119">
    <property type="entry name" value="LysR_subst-bd"/>
</dbReference>
<evidence type="ECO:0000256" key="2">
    <source>
        <dbReference type="ARBA" id="ARBA00023015"/>
    </source>
</evidence>
<keyword evidence="3" id="KW-0238">DNA-binding</keyword>
<evidence type="ECO:0000313" key="6">
    <source>
        <dbReference type="Proteomes" id="UP000254000"/>
    </source>
</evidence>
<accession>A0A369LX46</accession>
<gene>
    <name evidence="5" type="ORF">C1877_10285</name>
</gene>
<dbReference type="InterPro" id="IPR036388">
    <property type="entry name" value="WH-like_DNA-bd_sf"/>
</dbReference>
<reference evidence="5 6" key="1">
    <citation type="journal article" date="2018" name="Elife">
        <title>Discovery and characterization of a prevalent human gut bacterial enzyme sufficient for the inactivation of a family of plant toxins.</title>
        <authorList>
            <person name="Koppel N."/>
            <person name="Bisanz J.E."/>
            <person name="Pandelia M.E."/>
            <person name="Turnbaugh P.J."/>
            <person name="Balskus E.P."/>
        </authorList>
    </citation>
    <scope>NUCLEOTIDE SEQUENCE [LARGE SCALE GENOMIC DNA]</scope>
    <source>
        <strain evidence="5 6">3C</strain>
    </source>
</reference>
<dbReference type="Gene3D" id="1.10.10.10">
    <property type="entry name" value="Winged helix-like DNA-binding domain superfamily/Winged helix DNA-binding domain"/>
    <property type="match status" value="1"/>
</dbReference>
<proteinExistence type="inferred from homology"/>
<dbReference type="EMBL" id="PPTS01000006">
    <property type="protein sequence ID" value="RDB64103.1"/>
    <property type="molecule type" value="Genomic_DNA"/>
</dbReference>
<evidence type="ECO:0000256" key="4">
    <source>
        <dbReference type="ARBA" id="ARBA00023163"/>
    </source>
</evidence>
<keyword evidence="2" id="KW-0805">Transcription regulation</keyword>
<dbReference type="GeneID" id="78360080"/>
<dbReference type="Proteomes" id="UP000254000">
    <property type="component" value="Unassembled WGS sequence"/>
</dbReference>
<dbReference type="GO" id="GO:0032993">
    <property type="term" value="C:protein-DNA complex"/>
    <property type="evidence" value="ECO:0007669"/>
    <property type="project" value="TreeGrafter"/>
</dbReference>
<protein>
    <submittedName>
        <fullName evidence="5">LysR family transcriptional regulator</fullName>
    </submittedName>
</protein>
<organism evidence="5 6">
    <name type="scientific">Gordonibacter pamelaeae</name>
    <dbReference type="NCBI Taxonomy" id="471189"/>
    <lineage>
        <taxon>Bacteria</taxon>
        <taxon>Bacillati</taxon>
        <taxon>Actinomycetota</taxon>
        <taxon>Coriobacteriia</taxon>
        <taxon>Eggerthellales</taxon>
        <taxon>Eggerthellaceae</taxon>
        <taxon>Gordonibacter</taxon>
    </lineage>
</organism>
<dbReference type="OrthoDB" id="4131546at2"/>
<evidence type="ECO:0000313" key="5">
    <source>
        <dbReference type="EMBL" id="RDB64103.1"/>
    </source>
</evidence>
<comment type="caution">
    <text evidence="5">The sequence shown here is derived from an EMBL/GenBank/DDBJ whole genome shotgun (WGS) entry which is preliminary data.</text>
</comment>
<dbReference type="PANTHER" id="PTHR30346">
    <property type="entry name" value="TRANSCRIPTIONAL DUAL REGULATOR HCAR-RELATED"/>
    <property type="match status" value="1"/>
</dbReference>
<name>A0A369LX46_9ACTN</name>
<dbReference type="SUPFAM" id="SSF53850">
    <property type="entry name" value="Periplasmic binding protein-like II"/>
    <property type="match status" value="1"/>
</dbReference>